<proteinExistence type="predicted"/>
<dbReference type="Proteomes" id="UP000198372">
    <property type="component" value="Unassembled WGS sequence"/>
</dbReference>
<keyword evidence="2" id="KW-1185">Reference proteome</keyword>
<evidence type="ECO:0000313" key="2">
    <source>
        <dbReference type="Proteomes" id="UP000198372"/>
    </source>
</evidence>
<gene>
    <name evidence="1" type="ORF">BQ2448_3325</name>
</gene>
<accession>A0A238FEZ0</accession>
<organism evidence="1 2">
    <name type="scientific">Microbotryum intermedium</name>
    <dbReference type="NCBI Taxonomy" id="269621"/>
    <lineage>
        <taxon>Eukaryota</taxon>
        <taxon>Fungi</taxon>
        <taxon>Dikarya</taxon>
        <taxon>Basidiomycota</taxon>
        <taxon>Pucciniomycotina</taxon>
        <taxon>Microbotryomycetes</taxon>
        <taxon>Microbotryales</taxon>
        <taxon>Microbotryaceae</taxon>
        <taxon>Microbotryum</taxon>
    </lineage>
</organism>
<dbReference type="OrthoDB" id="2535047at2759"/>
<reference evidence="2" key="1">
    <citation type="submission" date="2016-09" db="EMBL/GenBank/DDBJ databases">
        <authorList>
            <person name="Jeantristanb JTB J.-T."/>
            <person name="Ricardo R."/>
        </authorList>
    </citation>
    <scope>NUCLEOTIDE SEQUENCE [LARGE SCALE GENOMIC DNA]</scope>
</reference>
<protein>
    <submittedName>
        <fullName evidence="1">BQ2448_3325 protein</fullName>
    </submittedName>
</protein>
<name>A0A238FEZ0_9BASI</name>
<evidence type="ECO:0000313" key="1">
    <source>
        <dbReference type="EMBL" id="SCV70563.1"/>
    </source>
</evidence>
<dbReference type="AlphaFoldDB" id="A0A238FEZ0"/>
<sequence>MRHCTALKRVTLNDYAMHTKYSWQAWHRALDKQAAVASPIESLCSTLSWTRDALKLMACLGSELRELVIKGWEVVGPWLAQEEEFYEILRLNAVMPSARTGLVTFGLRKISVITRCEVSQGLIQSLPILVPMLEELYLAEEVDIFAKNIMNRGNDLTFSGLISGLNADSMKSLEIYAHPTGRLSLGTFEGVAGHLPKLTRLGGCSHYFSYQILIDIAQHGSVSWLCTHPDRDSEGGNESEDDEDKRALFQEETLESRAAVQEMGTIAEEMISLGVAWADEEGGSKGAVINKLMRLVRGRAQRRGASKGR</sequence>
<dbReference type="EMBL" id="FMSP01000006">
    <property type="protein sequence ID" value="SCV70563.1"/>
    <property type="molecule type" value="Genomic_DNA"/>
</dbReference>